<accession>R2XK37</accession>
<dbReference type="PATRIC" id="fig|1158614.3.peg.2481"/>
<dbReference type="Proteomes" id="UP000013750">
    <property type="component" value="Unassembled WGS sequence"/>
</dbReference>
<reference evidence="2 4" key="2">
    <citation type="submission" date="2013-03" db="EMBL/GenBank/DDBJ databases">
        <title>The Genome Sequence of Enterococcus gilvus ATCC BAA-350 (PacBio/Illumina hybrid assembly).</title>
        <authorList>
            <consortium name="The Broad Institute Genomics Platform"/>
            <consortium name="The Broad Institute Genome Sequencing Center for Infectious Disease"/>
            <person name="Earl A."/>
            <person name="Russ C."/>
            <person name="Gilmore M."/>
            <person name="Surin D."/>
            <person name="Walker B."/>
            <person name="Young S."/>
            <person name="Zeng Q."/>
            <person name="Gargeya S."/>
            <person name="Fitzgerald M."/>
            <person name="Haas B."/>
            <person name="Abouelleil A."/>
            <person name="Allen A.W."/>
            <person name="Alvarado L."/>
            <person name="Arachchi H.M."/>
            <person name="Berlin A.M."/>
            <person name="Chapman S.B."/>
            <person name="Gainer-Dewar J."/>
            <person name="Goldberg J."/>
            <person name="Griggs A."/>
            <person name="Gujja S."/>
            <person name="Hansen M."/>
            <person name="Howarth C."/>
            <person name="Imamovic A."/>
            <person name="Ireland A."/>
            <person name="Larimer J."/>
            <person name="McCowan C."/>
            <person name="Murphy C."/>
            <person name="Pearson M."/>
            <person name="Poon T.W."/>
            <person name="Priest M."/>
            <person name="Roberts A."/>
            <person name="Saif S."/>
            <person name="Shea T."/>
            <person name="Sisk P."/>
            <person name="Sykes S."/>
            <person name="Wortman J."/>
            <person name="Nusbaum C."/>
            <person name="Birren B."/>
        </authorList>
    </citation>
    <scope>NUCLEOTIDE SEQUENCE [LARGE SCALE GENOMIC DNA]</scope>
    <source>
        <strain evidence="2 4">ATCC BAA-350</strain>
    </source>
</reference>
<dbReference type="GeneID" id="301214189"/>
<dbReference type="EMBL" id="AJDQ01000008">
    <property type="protein sequence ID" value="EOI55279.1"/>
    <property type="molecule type" value="Genomic_DNA"/>
</dbReference>
<keyword evidence="4" id="KW-1185">Reference proteome</keyword>
<dbReference type="AlphaFoldDB" id="R2XK37"/>
<evidence type="ECO:0000313" key="4">
    <source>
        <dbReference type="Proteomes" id="UP000014160"/>
    </source>
</evidence>
<comment type="caution">
    <text evidence="1">The sequence shown here is derived from an EMBL/GenBank/DDBJ whole genome shotgun (WGS) entry which is preliminary data.</text>
</comment>
<evidence type="ECO:0000313" key="3">
    <source>
        <dbReference type="Proteomes" id="UP000013750"/>
    </source>
</evidence>
<evidence type="ECO:0000313" key="2">
    <source>
        <dbReference type="EMBL" id="EOW82178.1"/>
    </source>
</evidence>
<dbReference type="OrthoDB" id="2190453at2"/>
<dbReference type="Proteomes" id="UP000014160">
    <property type="component" value="Unassembled WGS sequence"/>
</dbReference>
<protein>
    <submittedName>
        <fullName evidence="1">Uncharacterized protein</fullName>
    </submittedName>
</protein>
<organism evidence="1 3">
    <name type="scientific">Enterococcus gilvus ATCC BAA-350</name>
    <dbReference type="NCBI Taxonomy" id="1158614"/>
    <lineage>
        <taxon>Bacteria</taxon>
        <taxon>Bacillati</taxon>
        <taxon>Bacillota</taxon>
        <taxon>Bacilli</taxon>
        <taxon>Lactobacillales</taxon>
        <taxon>Enterococcaceae</taxon>
        <taxon>Enterococcus</taxon>
    </lineage>
</organism>
<dbReference type="EMBL" id="ASWH01000001">
    <property type="protein sequence ID" value="EOW82178.1"/>
    <property type="molecule type" value="Genomic_DNA"/>
</dbReference>
<dbReference type="RefSeq" id="WP_010780860.1">
    <property type="nucleotide sequence ID" value="NZ_ASWH01000001.1"/>
</dbReference>
<proteinExistence type="predicted"/>
<sequence length="73" mass="8394">MKKIAGYFFQKPLVLDDKKPFEILLPTDSLYDGSDVVLESNQQVLCEIGKKYDYSTDKLHSFFVISEISDVEN</sequence>
<gene>
    <name evidence="2" type="ORF">I592_01480</name>
    <name evidence="1" type="ORF">UKC_02486</name>
</gene>
<dbReference type="eggNOG" id="ENOG5032MHK">
    <property type="taxonomic scope" value="Bacteria"/>
</dbReference>
<reference evidence="1 3" key="1">
    <citation type="submission" date="2013-02" db="EMBL/GenBank/DDBJ databases">
        <title>The Genome Sequence of Enterococcus gilvus ATCC BAA-350.</title>
        <authorList>
            <consortium name="The Broad Institute Genome Sequencing Platform"/>
            <consortium name="The Broad Institute Genome Sequencing Center for Infectious Disease"/>
            <person name="Earl A.M."/>
            <person name="Gilmore M.S."/>
            <person name="Lebreton F."/>
            <person name="Walker B."/>
            <person name="Young S.K."/>
            <person name="Zeng Q."/>
            <person name="Gargeya S."/>
            <person name="Fitzgerald M."/>
            <person name="Haas B."/>
            <person name="Abouelleil A."/>
            <person name="Alvarado L."/>
            <person name="Arachchi H.M."/>
            <person name="Berlin A.M."/>
            <person name="Chapman S.B."/>
            <person name="Dewar J."/>
            <person name="Goldberg J."/>
            <person name="Griggs A."/>
            <person name="Gujja S."/>
            <person name="Hansen M."/>
            <person name="Howarth C."/>
            <person name="Imamovic A."/>
            <person name="Larimer J."/>
            <person name="McCowan C."/>
            <person name="Murphy C."/>
            <person name="Neiman D."/>
            <person name="Pearson M."/>
            <person name="Priest M."/>
            <person name="Roberts A."/>
            <person name="Saif S."/>
            <person name="Shea T."/>
            <person name="Sisk P."/>
            <person name="Sykes S."/>
            <person name="Wortman J."/>
            <person name="Nusbaum C."/>
            <person name="Birren B."/>
        </authorList>
    </citation>
    <scope>NUCLEOTIDE SEQUENCE [LARGE SCALE GENOMIC DNA]</scope>
    <source>
        <strain evidence="1 3">ATCC BAA-350</strain>
    </source>
</reference>
<dbReference type="HOGENOM" id="CLU_2698969_0_0_9"/>
<evidence type="ECO:0000313" key="1">
    <source>
        <dbReference type="EMBL" id="EOI55279.1"/>
    </source>
</evidence>
<name>R2XK37_9ENTE</name>